<reference evidence="2 3" key="1">
    <citation type="submission" date="2021-06" db="EMBL/GenBank/DDBJ databases">
        <title>Caerostris darwini draft genome.</title>
        <authorList>
            <person name="Kono N."/>
            <person name="Arakawa K."/>
        </authorList>
    </citation>
    <scope>NUCLEOTIDE SEQUENCE [LARGE SCALE GENOMIC DNA]</scope>
</reference>
<protein>
    <submittedName>
        <fullName evidence="2">Uncharacterized protein</fullName>
    </submittedName>
</protein>
<keyword evidence="3" id="KW-1185">Reference proteome</keyword>
<feature type="region of interest" description="Disordered" evidence="1">
    <location>
        <begin position="47"/>
        <end position="106"/>
    </location>
</feature>
<organism evidence="2 3">
    <name type="scientific">Caerostris darwini</name>
    <dbReference type="NCBI Taxonomy" id="1538125"/>
    <lineage>
        <taxon>Eukaryota</taxon>
        <taxon>Metazoa</taxon>
        <taxon>Ecdysozoa</taxon>
        <taxon>Arthropoda</taxon>
        <taxon>Chelicerata</taxon>
        <taxon>Arachnida</taxon>
        <taxon>Araneae</taxon>
        <taxon>Araneomorphae</taxon>
        <taxon>Entelegynae</taxon>
        <taxon>Araneoidea</taxon>
        <taxon>Araneidae</taxon>
        <taxon>Caerostris</taxon>
    </lineage>
</organism>
<gene>
    <name evidence="2" type="ORF">CDAR_593531</name>
</gene>
<evidence type="ECO:0000313" key="2">
    <source>
        <dbReference type="EMBL" id="GIY26616.1"/>
    </source>
</evidence>
<dbReference type="EMBL" id="BPLQ01006959">
    <property type="protein sequence ID" value="GIY26616.1"/>
    <property type="molecule type" value="Genomic_DNA"/>
</dbReference>
<proteinExistence type="predicted"/>
<dbReference type="AlphaFoldDB" id="A0AAV4S0J2"/>
<accession>A0AAV4S0J2</accession>
<evidence type="ECO:0000256" key="1">
    <source>
        <dbReference type="SAM" id="MobiDB-lite"/>
    </source>
</evidence>
<comment type="caution">
    <text evidence="2">The sequence shown here is derived from an EMBL/GenBank/DDBJ whole genome shotgun (WGS) entry which is preliminary data.</text>
</comment>
<evidence type="ECO:0000313" key="3">
    <source>
        <dbReference type="Proteomes" id="UP001054837"/>
    </source>
</evidence>
<name>A0AAV4S0J2_9ARAC</name>
<sequence>MLNRPSDNKLALLLRAIRSGKGRKSPALSHINQFSCGVAEGRSKTNNKTLLAVDTDPPRGGMGRAAADEAAADSGLQIKNFKPPLRQQASPVAASDKNKERKKNLL</sequence>
<dbReference type="Proteomes" id="UP001054837">
    <property type="component" value="Unassembled WGS sequence"/>
</dbReference>